<evidence type="ECO:0000313" key="2">
    <source>
        <dbReference type="EMBL" id="SVA09102.1"/>
    </source>
</evidence>
<dbReference type="InterPro" id="IPR001853">
    <property type="entry name" value="DSBA-like_thioredoxin_dom"/>
</dbReference>
<proteinExistence type="predicted"/>
<dbReference type="InterPro" id="IPR036249">
    <property type="entry name" value="Thioredoxin-like_sf"/>
</dbReference>
<dbReference type="EMBL" id="UINC01003769">
    <property type="protein sequence ID" value="SVA09102.1"/>
    <property type="molecule type" value="Genomic_DNA"/>
</dbReference>
<evidence type="ECO:0000259" key="1">
    <source>
        <dbReference type="PROSITE" id="PS51352"/>
    </source>
</evidence>
<dbReference type="PANTHER" id="PTHR35272">
    <property type="entry name" value="THIOL:DISULFIDE INTERCHANGE PROTEIN DSBC-RELATED"/>
    <property type="match status" value="1"/>
</dbReference>
<dbReference type="GO" id="GO:0016491">
    <property type="term" value="F:oxidoreductase activity"/>
    <property type="evidence" value="ECO:0007669"/>
    <property type="project" value="InterPro"/>
</dbReference>
<name>A0A381SYM2_9ZZZZ</name>
<dbReference type="Gene3D" id="3.40.30.10">
    <property type="entry name" value="Glutaredoxin"/>
    <property type="match status" value="1"/>
</dbReference>
<dbReference type="InterPro" id="IPR013766">
    <property type="entry name" value="Thioredoxin_domain"/>
</dbReference>
<sequence>MGLRLSQIITVFLFCLNGGHIQAEMTLTDLIYDESIPYHLKVLDALPSEAKIQVGSDSAKHTIIEFMDYFCGYCKKIHPELIDLATSREDVRLVFLHHPILNESSLVLAKIVVAASLQDKSFELHNAIFSIEGSLTSEKLESAIREVGLNTVQLRDDMNRDDVEKMIKLSSFLAGGSGARGTPAMFINDIFTPGYLSRGQIEGMLMAN</sequence>
<organism evidence="2">
    <name type="scientific">marine metagenome</name>
    <dbReference type="NCBI Taxonomy" id="408172"/>
    <lineage>
        <taxon>unclassified sequences</taxon>
        <taxon>metagenomes</taxon>
        <taxon>ecological metagenomes</taxon>
    </lineage>
</organism>
<dbReference type="PANTHER" id="PTHR35272:SF3">
    <property type="entry name" value="THIOL:DISULFIDE INTERCHANGE PROTEIN DSBC"/>
    <property type="match status" value="1"/>
</dbReference>
<gene>
    <name evidence="2" type="ORF">METZ01_LOCUS61956</name>
</gene>
<dbReference type="AlphaFoldDB" id="A0A381SYM2"/>
<feature type="domain" description="Thioredoxin" evidence="1">
    <location>
        <begin position="16"/>
        <end position="208"/>
    </location>
</feature>
<reference evidence="2" key="1">
    <citation type="submission" date="2018-05" db="EMBL/GenBank/DDBJ databases">
        <authorList>
            <person name="Lanie J.A."/>
            <person name="Ng W.-L."/>
            <person name="Kazmierczak K.M."/>
            <person name="Andrzejewski T.M."/>
            <person name="Davidsen T.M."/>
            <person name="Wayne K.J."/>
            <person name="Tettelin H."/>
            <person name="Glass J.I."/>
            <person name="Rusch D."/>
            <person name="Podicherti R."/>
            <person name="Tsui H.-C.T."/>
            <person name="Winkler M.E."/>
        </authorList>
    </citation>
    <scope>NUCLEOTIDE SEQUENCE</scope>
</reference>
<protein>
    <recommendedName>
        <fullName evidence="1">Thioredoxin domain-containing protein</fullName>
    </recommendedName>
</protein>
<accession>A0A381SYM2</accession>
<dbReference type="SUPFAM" id="SSF52833">
    <property type="entry name" value="Thioredoxin-like"/>
    <property type="match status" value="1"/>
</dbReference>
<dbReference type="PROSITE" id="PS51352">
    <property type="entry name" value="THIOREDOXIN_2"/>
    <property type="match status" value="1"/>
</dbReference>
<dbReference type="InterPro" id="IPR051470">
    <property type="entry name" value="Thiol:disulfide_interchange"/>
</dbReference>
<dbReference type="Pfam" id="PF01323">
    <property type="entry name" value="DSBA"/>
    <property type="match status" value="1"/>
</dbReference>